<feature type="compositionally biased region" description="Polar residues" evidence="7">
    <location>
        <begin position="625"/>
        <end position="649"/>
    </location>
</feature>
<feature type="compositionally biased region" description="Polar residues" evidence="7">
    <location>
        <begin position="301"/>
        <end position="310"/>
    </location>
</feature>
<feature type="compositionally biased region" description="Low complexity" evidence="7">
    <location>
        <begin position="543"/>
        <end position="559"/>
    </location>
</feature>
<gene>
    <name evidence="9" type="primary">Piso0_003925</name>
    <name evidence="9" type="ORF">GNLVRS01_PISO0K05598g</name>
    <name evidence="10" type="ORF">GNLVRS01_PISO0L05599g</name>
</gene>
<dbReference type="SMART" id="SM00338">
    <property type="entry name" value="BRLZ"/>
    <property type="match status" value="1"/>
</dbReference>
<dbReference type="Proteomes" id="UP000005222">
    <property type="component" value="Chromosome K"/>
</dbReference>
<dbReference type="STRING" id="559304.G8Y9W7"/>
<evidence type="ECO:0000256" key="4">
    <source>
        <dbReference type="ARBA" id="ARBA00023125"/>
    </source>
</evidence>
<comment type="subcellular location">
    <subcellularLocation>
        <location evidence="1">Nucleus</location>
    </subcellularLocation>
</comment>
<feature type="region of interest" description="Disordered" evidence="7">
    <location>
        <begin position="225"/>
        <end position="385"/>
    </location>
</feature>
<feature type="compositionally biased region" description="Basic and acidic residues" evidence="7">
    <location>
        <begin position="18"/>
        <end position="42"/>
    </location>
</feature>
<feature type="compositionally biased region" description="Polar residues" evidence="7">
    <location>
        <begin position="520"/>
        <end position="531"/>
    </location>
</feature>
<feature type="compositionally biased region" description="Basic and acidic residues" evidence="7">
    <location>
        <begin position="336"/>
        <end position="382"/>
    </location>
</feature>
<dbReference type="GO" id="GO:0006357">
    <property type="term" value="P:regulation of transcription by RNA polymerase II"/>
    <property type="evidence" value="ECO:0007669"/>
    <property type="project" value="UniProtKB-ARBA"/>
</dbReference>
<keyword evidence="4" id="KW-0238">DNA-binding</keyword>
<feature type="compositionally biased region" description="Low complexity" evidence="7">
    <location>
        <begin position="603"/>
        <end position="624"/>
    </location>
</feature>
<dbReference type="Gene3D" id="1.20.5.170">
    <property type="match status" value="1"/>
</dbReference>
<dbReference type="EMBL" id="FO082049">
    <property type="protein sequence ID" value="CCE83350.1"/>
    <property type="molecule type" value="Genomic_DNA"/>
</dbReference>
<feature type="compositionally biased region" description="Low complexity" evidence="7">
    <location>
        <begin position="501"/>
        <end position="519"/>
    </location>
</feature>
<dbReference type="SUPFAM" id="SSF57959">
    <property type="entry name" value="Leucine zipper domain"/>
    <property type="match status" value="1"/>
</dbReference>
<feature type="region of interest" description="Disordered" evidence="7">
    <location>
        <begin position="485"/>
        <end position="683"/>
    </location>
</feature>
<feature type="compositionally biased region" description="Pro residues" evidence="7">
    <location>
        <begin position="593"/>
        <end position="602"/>
    </location>
</feature>
<feature type="compositionally biased region" description="Low complexity" evidence="7">
    <location>
        <begin position="582"/>
        <end position="592"/>
    </location>
</feature>
<dbReference type="InterPro" id="IPR004827">
    <property type="entry name" value="bZIP"/>
</dbReference>
<accession>G8Y9W7</accession>
<dbReference type="InterPro" id="IPR051027">
    <property type="entry name" value="bZIP_transcription_factors"/>
</dbReference>
<feature type="region of interest" description="Disordered" evidence="7">
    <location>
        <begin position="774"/>
        <end position="805"/>
    </location>
</feature>
<dbReference type="InParanoid" id="G8Y9W7"/>
<dbReference type="Proteomes" id="UP000005222">
    <property type="component" value="Chromosome L"/>
</dbReference>
<keyword evidence="5" id="KW-0804">Transcription</keyword>
<dbReference type="FunFam" id="1.20.5.170:FF:000053">
    <property type="entry name" value="BZIP transcription factor AtfA"/>
    <property type="match status" value="1"/>
</dbReference>
<evidence type="ECO:0000259" key="8">
    <source>
        <dbReference type="PROSITE" id="PS50217"/>
    </source>
</evidence>
<evidence type="ECO:0000256" key="2">
    <source>
        <dbReference type="ARBA" id="ARBA00007163"/>
    </source>
</evidence>
<evidence type="ECO:0000256" key="3">
    <source>
        <dbReference type="ARBA" id="ARBA00023015"/>
    </source>
</evidence>
<feature type="compositionally biased region" description="Polar residues" evidence="7">
    <location>
        <begin position="485"/>
        <end position="495"/>
    </location>
</feature>
<feature type="compositionally biased region" description="Polar residues" evidence="7">
    <location>
        <begin position="791"/>
        <end position="802"/>
    </location>
</feature>
<proteinExistence type="inferred from homology"/>
<dbReference type="PANTHER" id="PTHR19304">
    <property type="entry name" value="CYCLIC-AMP RESPONSE ELEMENT BINDING PROTEIN"/>
    <property type="match status" value="1"/>
</dbReference>
<evidence type="ECO:0000313" key="10">
    <source>
        <dbReference type="EMBL" id="CCE84381.1"/>
    </source>
</evidence>
<dbReference type="AlphaFoldDB" id="G8Y9W7"/>
<dbReference type="EMBL" id="FO082048">
    <property type="protein sequence ID" value="CCE84381.1"/>
    <property type="molecule type" value="Genomic_DNA"/>
</dbReference>
<name>G8Y9W7_PICSO</name>
<dbReference type="OrthoDB" id="295274at2759"/>
<dbReference type="HOGENOM" id="CLU_021530_0_0_1"/>
<keyword evidence="11" id="KW-1185">Reference proteome</keyword>
<evidence type="ECO:0000256" key="5">
    <source>
        <dbReference type="ARBA" id="ARBA00023163"/>
    </source>
</evidence>
<dbReference type="GO" id="GO:0005634">
    <property type="term" value="C:nucleus"/>
    <property type="evidence" value="ECO:0007669"/>
    <property type="project" value="UniProtKB-SubCell"/>
</dbReference>
<dbReference type="CDD" id="cd14687">
    <property type="entry name" value="bZIP_ATF2"/>
    <property type="match status" value="1"/>
</dbReference>
<feature type="compositionally biased region" description="Low complexity" evidence="7">
    <location>
        <begin position="119"/>
        <end position="134"/>
    </location>
</feature>
<evidence type="ECO:0000256" key="7">
    <source>
        <dbReference type="SAM" id="MobiDB-lite"/>
    </source>
</evidence>
<sequence length="829" mass="89455">MASEKTSFDLEPNPFERSFADTERDKRDEINGIQEELKDGQRQGRGSGTNKHNLRIPNISSLNSREKLAEIGGSGMSPEDRKLPPLSLSPGSHIAGGLGTPGSTLWNSLGISGKGGNMGNTNSGTGPAGPSSAGQDTNSNLNQFISSLRKTGLTPNESNLRSGLTPGGIQNPSGGVFNFGNSLPGLTTPGALLTSPITPGLSSLLGMPTSQHGVHASHNSLSHGNLNVFPNNHVEGETGLHYVPGQNHSMNPPKQEGAHNTQPHVNDVHNSANNGQQFKPDHAEQPKQNPEANAERKKSQSTEGSYPSSDSKGDASVSPGNKRSRSSNISRKSKKVKSEEDTRTRKGSESDERPSDVGNDDAKRDKEPSEEEKRKNFLERNRVAASKCRQRKKQLMQKMEDELAFFSTGYRELAAQVTSLRESLNSIRNILHGHKDCPVLISSLGGYEQVLSVLNQSDYNLQMSVRNSGKPDVVVGGAAKTLIGSGNQNGVNMQENPYALSHNNSSQHHPQQHQVASQVTPANHATMQTHVPSRSPHNHSHQPHQQQAQAQQQPSDPHQQVPPPPQQSHHQQQPQPAPQPPVAAHVQGHQPQHQPPHQPQAPIPNQDPIQQQHQIHPQNQHQVQGTPQSHQQNMAQVQQVHPAPQNNMQPGLPMHIASQADTSSSGTATAHASSETVPTSTSLSYQNVPGHVNAPIASHHSLSDLPAMSAVANQAEMTPIGGQGATNNGELRVIHSMSNLANMNGSTKINPANANFSRNVNSMVDLQNHYAQNHHHPHATTNRSASDHHLPQNSQDMRSQNRPVDASVVKQHIPLQDQSSSFGTNWLIS</sequence>
<feature type="compositionally biased region" description="Low complexity" evidence="7">
    <location>
        <begin position="657"/>
        <end position="676"/>
    </location>
</feature>
<feature type="region of interest" description="Disordered" evidence="7">
    <location>
        <begin position="152"/>
        <end position="171"/>
    </location>
</feature>
<feature type="region of interest" description="Disordered" evidence="7">
    <location>
        <begin position="116"/>
        <end position="139"/>
    </location>
</feature>
<keyword evidence="3" id="KW-0805">Transcription regulation</keyword>
<dbReference type="PROSITE" id="PS50217">
    <property type="entry name" value="BZIP"/>
    <property type="match status" value="1"/>
</dbReference>
<dbReference type="OMA" id="MHNGSIV"/>
<reference evidence="11" key="2">
    <citation type="journal article" date="2012" name="G3 (Bethesda)">
        <title>Pichia sorbitophila, an interspecies yeast hybrid reveals early steps of genome resolution following polyploidization.</title>
        <authorList>
            <person name="Leh Louis V."/>
            <person name="Despons L."/>
            <person name="Friedrich A."/>
            <person name="Martin T."/>
            <person name="Durrens P."/>
            <person name="Casaregola S."/>
            <person name="Neuveglise C."/>
            <person name="Fairhead C."/>
            <person name="Marck C."/>
            <person name="Cruz J.A."/>
            <person name="Straub M.L."/>
            <person name="Kugler V."/>
            <person name="Sacerdot C."/>
            <person name="Uzunov Z."/>
            <person name="Thierry A."/>
            <person name="Weiss S."/>
            <person name="Bleykasten C."/>
            <person name="De Montigny J."/>
            <person name="Jacques N."/>
            <person name="Jung P."/>
            <person name="Lemaire M."/>
            <person name="Mallet S."/>
            <person name="Morel G."/>
            <person name="Richard G.F."/>
            <person name="Sarkar A."/>
            <person name="Savel G."/>
            <person name="Schacherer J."/>
            <person name="Seret M.L."/>
            <person name="Talla E."/>
            <person name="Samson G."/>
            <person name="Jubin C."/>
            <person name="Poulain J."/>
            <person name="Vacherie B."/>
            <person name="Barbe V."/>
            <person name="Pelletier E."/>
            <person name="Sherman D.J."/>
            <person name="Westhof E."/>
            <person name="Weissenbach J."/>
            <person name="Baret P.V."/>
            <person name="Wincker P."/>
            <person name="Gaillardin C."/>
            <person name="Dujon B."/>
            <person name="Souciet J.L."/>
        </authorList>
    </citation>
    <scope>NUCLEOTIDE SEQUENCE [LARGE SCALE GENOMIC DNA]</scope>
    <source>
        <strain evidence="11">ATCC MYA-4447 / BCRC 22081 / CBS 7064 / NBRC 10061 / NRRL Y-12695</strain>
    </source>
</reference>
<organism evidence="9 11">
    <name type="scientific">Pichia sorbitophila (strain ATCC MYA-4447 / BCRC 22081 / CBS 7064 / NBRC 10061 / NRRL Y-12695)</name>
    <name type="common">Hybrid yeast</name>
    <dbReference type="NCBI Taxonomy" id="559304"/>
    <lineage>
        <taxon>Eukaryota</taxon>
        <taxon>Fungi</taxon>
        <taxon>Dikarya</taxon>
        <taxon>Ascomycota</taxon>
        <taxon>Saccharomycotina</taxon>
        <taxon>Pichiomycetes</taxon>
        <taxon>Debaryomycetaceae</taxon>
        <taxon>Millerozyma</taxon>
    </lineage>
</organism>
<dbReference type="GO" id="GO:0003700">
    <property type="term" value="F:DNA-binding transcription factor activity"/>
    <property type="evidence" value="ECO:0007669"/>
    <property type="project" value="InterPro"/>
</dbReference>
<evidence type="ECO:0000313" key="11">
    <source>
        <dbReference type="Proteomes" id="UP000005222"/>
    </source>
</evidence>
<evidence type="ECO:0000256" key="1">
    <source>
        <dbReference type="ARBA" id="ARBA00004123"/>
    </source>
</evidence>
<dbReference type="eggNOG" id="KOG1414">
    <property type="taxonomic scope" value="Eukaryota"/>
</dbReference>
<dbReference type="Pfam" id="PF00170">
    <property type="entry name" value="bZIP_1"/>
    <property type="match status" value="1"/>
</dbReference>
<evidence type="ECO:0000256" key="6">
    <source>
        <dbReference type="ARBA" id="ARBA00023242"/>
    </source>
</evidence>
<feature type="region of interest" description="Disordered" evidence="7">
    <location>
        <begin position="1"/>
        <end position="91"/>
    </location>
</feature>
<protein>
    <submittedName>
        <fullName evidence="9">Piso0_003925 protein</fullName>
    </submittedName>
</protein>
<feature type="compositionally biased region" description="Polar residues" evidence="7">
    <location>
        <begin position="246"/>
        <end position="277"/>
    </location>
</feature>
<reference evidence="9" key="1">
    <citation type="submission" date="2011-10" db="EMBL/GenBank/DDBJ databases">
        <authorList>
            <person name="Genoscope - CEA"/>
        </authorList>
    </citation>
    <scope>NUCLEOTIDE SEQUENCE</scope>
</reference>
<feature type="domain" description="BZIP" evidence="8">
    <location>
        <begin position="371"/>
        <end position="434"/>
    </location>
</feature>
<comment type="similarity">
    <text evidence="2">Belongs to the bZIP family.</text>
</comment>
<dbReference type="GO" id="GO:0003677">
    <property type="term" value="F:DNA binding"/>
    <property type="evidence" value="ECO:0007669"/>
    <property type="project" value="UniProtKB-KW"/>
</dbReference>
<keyword evidence="6" id="KW-0539">Nucleus</keyword>
<dbReference type="InterPro" id="IPR046347">
    <property type="entry name" value="bZIP_sf"/>
</dbReference>
<evidence type="ECO:0000313" key="9">
    <source>
        <dbReference type="EMBL" id="CCE83350.1"/>
    </source>
</evidence>
<dbReference type="FunCoup" id="G8Y9W7">
    <property type="interactions" value="1188"/>
</dbReference>